<evidence type="ECO:0000256" key="2">
    <source>
        <dbReference type="ARBA" id="ARBA00022723"/>
    </source>
</evidence>
<dbReference type="GO" id="GO:0046872">
    <property type="term" value="F:metal ion binding"/>
    <property type="evidence" value="ECO:0007669"/>
    <property type="project" value="UniProtKB-KW"/>
</dbReference>
<dbReference type="AlphaFoldDB" id="A0A8B6M9C5"/>
<dbReference type="Gene3D" id="1.10.760.10">
    <property type="entry name" value="Cytochrome c-like domain"/>
    <property type="match status" value="1"/>
</dbReference>
<evidence type="ECO:0000313" key="6">
    <source>
        <dbReference type="EMBL" id="VTZ50782.1"/>
    </source>
</evidence>
<protein>
    <submittedName>
        <fullName evidence="6">Cytochrome c-552 (Modular protein)</fullName>
    </submittedName>
</protein>
<reference evidence="6 7" key="1">
    <citation type="submission" date="2019-05" db="EMBL/GenBank/DDBJ databases">
        <authorList>
            <person name="Farhan Ul Haque M."/>
        </authorList>
    </citation>
    <scope>NUCLEOTIDE SEQUENCE [LARGE SCALE GENOMIC DNA]</scope>
    <source>
        <strain evidence="6">2</strain>
    </source>
</reference>
<dbReference type="GO" id="GO:0009055">
    <property type="term" value="F:electron transfer activity"/>
    <property type="evidence" value="ECO:0007669"/>
    <property type="project" value="InterPro"/>
</dbReference>
<evidence type="ECO:0000256" key="3">
    <source>
        <dbReference type="ARBA" id="ARBA00023004"/>
    </source>
</evidence>
<dbReference type="InterPro" id="IPR036909">
    <property type="entry name" value="Cyt_c-like_dom_sf"/>
</dbReference>
<evidence type="ECO:0000259" key="5">
    <source>
        <dbReference type="PROSITE" id="PS51007"/>
    </source>
</evidence>
<comment type="caution">
    <text evidence="6">The sequence shown here is derived from an EMBL/GenBank/DDBJ whole genome shotgun (WGS) entry which is preliminary data.</text>
</comment>
<keyword evidence="1 4" id="KW-0349">Heme</keyword>
<dbReference type="InterPro" id="IPR009056">
    <property type="entry name" value="Cyt_c-like_dom"/>
</dbReference>
<dbReference type="PROSITE" id="PS51007">
    <property type="entry name" value="CYTC"/>
    <property type="match status" value="1"/>
</dbReference>
<keyword evidence="2 4" id="KW-0479">Metal-binding</keyword>
<gene>
    <name evidence="6" type="ORF">MPC4_290029</name>
</gene>
<dbReference type="Proteomes" id="UP000485880">
    <property type="component" value="Unassembled WGS sequence"/>
</dbReference>
<proteinExistence type="predicted"/>
<name>A0A8B6M9C5_METTU</name>
<evidence type="ECO:0000256" key="1">
    <source>
        <dbReference type="ARBA" id="ARBA00022617"/>
    </source>
</evidence>
<evidence type="ECO:0000256" key="4">
    <source>
        <dbReference type="PROSITE-ProRule" id="PRU00433"/>
    </source>
</evidence>
<dbReference type="SUPFAM" id="SSF46626">
    <property type="entry name" value="Cytochrome c"/>
    <property type="match status" value="1"/>
</dbReference>
<evidence type="ECO:0000313" key="7">
    <source>
        <dbReference type="Proteomes" id="UP000485880"/>
    </source>
</evidence>
<feature type="domain" description="Cytochrome c" evidence="5">
    <location>
        <begin position="75"/>
        <end position="153"/>
    </location>
</feature>
<sequence>MVFDARFYRSRSLLAVYKGRSRRDFIVPANGDYMQKLWRNVSSKMSQSFPFARRQLGAALACVALIALPLGARADDAAKGKIIAKRWCASCHVVSSDQTKGNSDAPSFSSIADDKLTPKTLKAFLSYPHPKMPDMNLSRNEIGDLVAYIRTLAR</sequence>
<dbReference type="Pfam" id="PF13442">
    <property type="entry name" value="Cytochrome_CBB3"/>
    <property type="match status" value="1"/>
</dbReference>
<keyword evidence="7" id="KW-1185">Reference proteome</keyword>
<dbReference type="GO" id="GO:0020037">
    <property type="term" value="F:heme binding"/>
    <property type="evidence" value="ECO:0007669"/>
    <property type="project" value="InterPro"/>
</dbReference>
<dbReference type="EMBL" id="CABFMQ020000086">
    <property type="protein sequence ID" value="VTZ50782.1"/>
    <property type="molecule type" value="Genomic_DNA"/>
</dbReference>
<keyword evidence="3 4" id="KW-0408">Iron</keyword>
<accession>A0A8B6M9C5</accession>
<organism evidence="6 7">
    <name type="scientific">Methylocella tundrae</name>
    <dbReference type="NCBI Taxonomy" id="227605"/>
    <lineage>
        <taxon>Bacteria</taxon>
        <taxon>Pseudomonadati</taxon>
        <taxon>Pseudomonadota</taxon>
        <taxon>Alphaproteobacteria</taxon>
        <taxon>Hyphomicrobiales</taxon>
        <taxon>Beijerinckiaceae</taxon>
        <taxon>Methylocella</taxon>
    </lineage>
</organism>